<feature type="region of interest" description="Disordered" evidence="1">
    <location>
        <begin position="726"/>
        <end position="834"/>
    </location>
</feature>
<sequence length="834" mass="87384">MDDFDPNLADGDRIFGPDLYTVQDTSATTPLLAHLVRNSSSEAVTGTDDYIKVHSTFSTRTVVQGVPSTGVRQVEFNVCARRPNVVIPRPNAAADRIIGDIPVNESYQADITYASSRNAALPATFKTMDLRGVVKRLAMGIAHYSLWGTLDCHDLRGGGNVVVRAISAATDNVAIAPGNVFITKRSADHRYGATDCALIMAVNGEGGTPYTDMLTIDGNGDARLVVYRDAALSRGCYEALRLIAAIYDAAQNGAAFAEAVFNGINAVMTLVAHSDEGGHVRAVMRRCEYALPHGAVVFGHSLPDYNGMPSPSGTVASFRNLTLSILIGAAGGSIACDPMTKDASGRAFPTILVDVEGGRENPGDPSDQATWDDQMRLRMQEEWMATAGAWGRNYAYYLARLFNFSGSTDLAVDAISTRISHGVFVDTHLRRPVAVAYYWVEPTGSCPIRDPLLPATAEDIGPLAVLGERRSVPAFRGGVVEHFGIGEVEIFTLDFRYLRRHPYFVHLTSHARNGLSHIALMSGDAYNFANVGGRGDFEDRLGDGLNTFCWGRLHNMIAAPGELVSTNRYVQFAQETSVVRAATRNHAATRRATHGFGADDFDDLPDVSYSVSSLSMDSIGPLVAHFGNFARARTGAAIAIDQCRGLSNGAQYAGAFTPTVGEPVFRNLPGFRVRDATGQTNTPARHRPPVERNAAETITVDDVAAVPAAGADYNATRVPLVLHNVADRGRRAPRPTQLVSGGGGGGGGSGGGRAGPPRGGGPASGGGGGGGGSGSSGTVSFAPGHSGMITVSTTAAPTGPAGTTLPGSSTVVPPAGPPNPEAQGGSSVPAPPNA</sequence>
<gene>
    <name evidence="2" type="primary">CP</name>
    <name evidence="2" type="ORF">RVD_043</name>
</gene>
<evidence type="ECO:0000256" key="1">
    <source>
        <dbReference type="SAM" id="MobiDB-lite"/>
    </source>
</evidence>
<feature type="compositionally biased region" description="Low complexity" evidence="1">
    <location>
        <begin position="792"/>
        <end position="810"/>
    </location>
</feature>
<dbReference type="GO" id="GO:0019028">
    <property type="term" value="C:viral capsid"/>
    <property type="evidence" value="ECO:0007669"/>
    <property type="project" value="UniProtKB-KW"/>
</dbReference>
<dbReference type="InterPro" id="IPR008871">
    <property type="entry name" value="Totivirus_coat"/>
</dbReference>
<organism evidence="2">
    <name type="scientific">Diatom colony associated virus-Like RNA Segment 3</name>
    <dbReference type="NCBI Taxonomy" id="1678183"/>
    <lineage>
        <taxon>Viruses</taxon>
        <taxon>Riboviria</taxon>
        <taxon>Orthornavirae</taxon>
        <taxon>Duplornaviricota</taxon>
        <taxon>Chrymotiviricetes</taxon>
        <taxon>Ghabrivirales</taxon>
        <taxon>Totiviridae</taxon>
    </lineage>
</organism>
<proteinExistence type="predicted"/>
<dbReference type="Pfam" id="PF05518">
    <property type="entry name" value="Totivirus_coat"/>
    <property type="match status" value="1"/>
</dbReference>
<name>A0A146J6J9_9VIRU</name>
<dbReference type="EMBL" id="AP014916">
    <property type="protein sequence ID" value="BAU79523.1"/>
    <property type="molecule type" value="Genomic_RNA"/>
</dbReference>
<feature type="compositionally biased region" description="Gly residues" evidence="1">
    <location>
        <begin position="740"/>
        <end position="775"/>
    </location>
</feature>
<reference evidence="2" key="1">
    <citation type="journal article" date="2016" name="Microbes Environ.">
        <title>FLDS: A Comprehensive dsRNA Sequencing Method for Intracellular RNA Virus Surveillance.</title>
        <authorList>
            <person name="Urayama S."/>
            <person name="Takaki Y."/>
            <person name="Nunoura T."/>
        </authorList>
    </citation>
    <scope>NUCLEOTIDE SEQUENCE</scope>
</reference>
<evidence type="ECO:0000313" key="2">
    <source>
        <dbReference type="EMBL" id="BAU79523.1"/>
    </source>
</evidence>
<keyword evidence="2" id="KW-0946">Virion</keyword>
<protein>
    <submittedName>
        <fullName evidence="2">Coat protein</fullName>
    </submittedName>
</protein>
<keyword evidence="2" id="KW-0167">Capsid protein</keyword>
<accession>A0A146J6J9</accession>